<dbReference type="InterPro" id="IPR001888">
    <property type="entry name" value="Transposase_1"/>
</dbReference>
<organism evidence="1">
    <name type="scientific">Lepeophtheirus salmonis</name>
    <name type="common">Salmon louse</name>
    <name type="synonym">Caligus salmonis</name>
    <dbReference type="NCBI Taxonomy" id="72036"/>
    <lineage>
        <taxon>Eukaryota</taxon>
        <taxon>Metazoa</taxon>
        <taxon>Ecdysozoa</taxon>
        <taxon>Arthropoda</taxon>
        <taxon>Crustacea</taxon>
        <taxon>Multicrustacea</taxon>
        <taxon>Hexanauplia</taxon>
        <taxon>Copepoda</taxon>
        <taxon>Siphonostomatoida</taxon>
        <taxon>Caligidae</taxon>
        <taxon>Lepeophtheirus</taxon>
    </lineage>
</organism>
<accession>A0A0K2UEF1</accession>
<dbReference type="Pfam" id="PF01359">
    <property type="entry name" value="Transposase_1"/>
    <property type="match status" value="1"/>
</dbReference>
<name>A0A0K2UEF1_LEPSM</name>
<protein>
    <submittedName>
        <fullName evidence="1">Uncharacterized protein</fullName>
    </submittedName>
</protein>
<reference evidence="1" key="1">
    <citation type="submission" date="2014-05" db="EMBL/GenBank/DDBJ databases">
        <authorList>
            <person name="Chronopoulou M."/>
        </authorList>
    </citation>
    <scope>NUCLEOTIDE SEQUENCE</scope>
    <source>
        <tissue evidence="1">Whole organism</tissue>
    </source>
</reference>
<proteinExistence type="predicted"/>
<sequence length="152" mass="18062">KYVQSPRDVTTDEESRLCLVCSISWTNTHQVSARSVNLFLFRIFLSRGISRKDYGDCLLDSQGIILIKYRENGKTITGVYYLSILERFKTELQLKRPRLPHKYSTFRSRQQTSNFVCKIRNRVPTRDAHSTINLTHLHSFVILHYIYHEFYR</sequence>
<feature type="non-terminal residue" evidence="1">
    <location>
        <position position="1"/>
    </location>
</feature>
<dbReference type="AlphaFoldDB" id="A0A0K2UEF1"/>
<dbReference type="EMBL" id="HACA01018971">
    <property type="protein sequence ID" value="CDW36332.1"/>
    <property type="molecule type" value="Transcribed_RNA"/>
</dbReference>
<evidence type="ECO:0000313" key="1">
    <source>
        <dbReference type="EMBL" id="CDW36332.1"/>
    </source>
</evidence>